<dbReference type="STRING" id="70448.A0A090M8C6"/>
<dbReference type="Pfam" id="PF04130">
    <property type="entry name" value="GCP_C_terminal"/>
    <property type="match status" value="1"/>
</dbReference>
<comment type="caution">
    <text evidence="9">The sequence shown here is derived from an EMBL/GenBank/DDBJ whole genome shotgun (WGS) entry which is preliminary data.</text>
</comment>
<gene>
    <name evidence="9" type="ORF">OT_ostta08g00790</name>
</gene>
<name>A0A090M8C6_OSTTA</name>
<keyword evidence="4" id="KW-0493">Microtubule</keyword>
<evidence type="ECO:0000256" key="6">
    <source>
        <dbReference type="SAM" id="Coils"/>
    </source>
</evidence>
<evidence type="ECO:0000256" key="2">
    <source>
        <dbReference type="ARBA" id="ARBA00010337"/>
    </source>
</evidence>
<dbReference type="AlphaFoldDB" id="A0A090M8C6"/>
<dbReference type="GO" id="GO:0005874">
    <property type="term" value="C:microtubule"/>
    <property type="evidence" value="ECO:0007669"/>
    <property type="project" value="UniProtKB-KW"/>
</dbReference>
<dbReference type="GO" id="GO:0000278">
    <property type="term" value="P:mitotic cell cycle"/>
    <property type="evidence" value="ECO:0007669"/>
    <property type="project" value="TreeGrafter"/>
</dbReference>
<evidence type="ECO:0000256" key="1">
    <source>
        <dbReference type="ARBA" id="ARBA00004245"/>
    </source>
</evidence>
<accession>A0A090M8C6</accession>
<evidence type="ECO:0000256" key="3">
    <source>
        <dbReference type="ARBA" id="ARBA00022490"/>
    </source>
</evidence>
<evidence type="ECO:0000313" key="10">
    <source>
        <dbReference type="Proteomes" id="UP000009170"/>
    </source>
</evidence>
<dbReference type="EMBL" id="CAID01000008">
    <property type="protein sequence ID" value="CEG01369.1"/>
    <property type="molecule type" value="Genomic_DNA"/>
</dbReference>
<dbReference type="GO" id="GO:0000930">
    <property type="term" value="C:gamma-tubulin complex"/>
    <property type="evidence" value="ECO:0007669"/>
    <property type="project" value="TreeGrafter"/>
</dbReference>
<dbReference type="GO" id="GO:0051321">
    <property type="term" value="P:meiotic cell cycle"/>
    <property type="evidence" value="ECO:0007669"/>
    <property type="project" value="TreeGrafter"/>
</dbReference>
<dbReference type="PANTHER" id="PTHR19302">
    <property type="entry name" value="GAMMA TUBULIN COMPLEX PROTEIN"/>
    <property type="match status" value="1"/>
</dbReference>
<dbReference type="GO" id="GO:0051011">
    <property type="term" value="F:microtubule minus-end binding"/>
    <property type="evidence" value="ECO:0007669"/>
    <property type="project" value="TreeGrafter"/>
</dbReference>
<comment type="similarity">
    <text evidence="2">Belongs to the TUBGCP family.</text>
</comment>
<keyword evidence="5" id="KW-0206">Cytoskeleton</keyword>
<dbReference type="InParanoid" id="A0A090M8C6"/>
<dbReference type="GO" id="GO:0031122">
    <property type="term" value="P:cytoplasmic microtubule organization"/>
    <property type="evidence" value="ECO:0007669"/>
    <property type="project" value="TreeGrafter"/>
</dbReference>
<dbReference type="GO" id="GO:0043015">
    <property type="term" value="F:gamma-tubulin binding"/>
    <property type="evidence" value="ECO:0007669"/>
    <property type="project" value="InterPro"/>
</dbReference>
<keyword evidence="10" id="KW-1185">Reference proteome</keyword>
<sequence length="1260" mass="139294">MAPFAERVDGREGAEGEEEARWARATRGRAMGAIERVLVGEGGAARTLNGRNASAASTSTIGGGRKGRDADGEAEKNAMYVRLCEVDGSDERARAVDGVIEALERSAAASDSIRRLVFALSDTRRRDASTARSGSGVEVFGSVDALGQTCGVPVSGTPDCGRLRSTRPDAPFGAGETSEASTYTVPTLRHGSVFGAITSVYDTEEDVEAATRSMPLATSELDMVVAEESANRENDENAVAWLAAAEVMATTSSKGACWDETSTAVRELASALDSTRFDAAYRSVFRAVKGLESEPTIASESDCSHVAMAALGGCQTSSDIICAVASGANGTRMRFTASSSLAFRHALKITAPAAERRCELDFILEQMTTPYMRPVASSVRDILRAHKLALQSMPQVVMERRDAERDNDALTQKCADVTVLELTAHTKRLRRQIDVIFNMLTEKKFAETRLVSHVKLLRRLETSLSHVEDEETPMIQYMYAKAVKPVFDDTLAWMFHAASSGSTSDFYICCSCDWAQLRIFEEYRSGRDRPYWLGGKVHDGEDEDAEMDSLNLACLRPGYLPALVAHEANDVLNIGLQLRILQRLPQTRAFACEVGGAFAEVSAFEAHTERDARQWLNRVRLLGSKVMTLARESLDSMRTAREQRASEVEAARLEAIAQAKSASIVREKARLDKLLAIEQTKAAERKVALEELDEREQQRRTARETRIAEERAWLEHEEAEHRKAERQKAEAKMEEKRMRLETENAKTQWFAWNKARLGLSEKRRAFVRRLEAEEEEGAIAALADAMRDGVKIKPSRLVIEPFVSSLSTREVDDKSGGDTTSDDALSNYVDLDEALDVSMERSESKESLKSPIALVMDQHDDTVALKDDTEKERALDVSNINPVVAQPFISTVSDPEYLGESCGAPLPLILNQEMREIVARQSVTIGHYVSTVLLDHLALEAHLDAVLRFAMAGDMSFCDMLLQHMRELCFDAKVQMTRTVTVLLSKALEGAIDKIGSRDDSFCERLRMRERTDVLVTFNTESLNLCSAFECVYAVPWPMNLVFANVDEDFALAHTQSALFQIRYAAIAVKEVSALIHASSKSRVLMDSTQTNADLRSRRLRKYSAAVAALQHFVDALHGHVFEAIHVGARQTLFDELRDENGEIIPIGIHATCSVIDRFCAQAHAACFLRPVDTALKALIDDGLQLALDFRALFSSINEETLLADGDVFIAAQQIHAKFHTLMTQLCFRARITSSESARGLIHRLDFNEFYLSAAIDLEF</sequence>
<dbReference type="RefSeq" id="XP_003080647.2">
    <property type="nucleotide sequence ID" value="XM_003080599.2"/>
</dbReference>
<keyword evidence="6" id="KW-0175">Coiled coil</keyword>
<dbReference type="Gene3D" id="1.20.120.1900">
    <property type="entry name" value="Gamma-tubulin complex, C-terminal domain"/>
    <property type="match status" value="1"/>
</dbReference>
<feature type="coiled-coil region" evidence="6">
    <location>
        <begin position="685"/>
        <end position="746"/>
    </location>
</feature>
<protein>
    <submittedName>
        <fullName evidence="9">Spc97/Spc98</fullName>
    </submittedName>
</protein>
<evidence type="ECO:0000256" key="4">
    <source>
        <dbReference type="ARBA" id="ARBA00022701"/>
    </source>
</evidence>
<dbReference type="GO" id="GO:0007020">
    <property type="term" value="P:microtubule nucleation"/>
    <property type="evidence" value="ECO:0007669"/>
    <property type="project" value="InterPro"/>
</dbReference>
<dbReference type="InterPro" id="IPR040457">
    <property type="entry name" value="GCP_C"/>
</dbReference>
<dbReference type="GeneID" id="9833447"/>
<organism evidence="9 10">
    <name type="scientific">Ostreococcus tauri</name>
    <name type="common">Marine green alga</name>
    <dbReference type="NCBI Taxonomy" id="70448"/>
    <lineage>
        <taxon>Eukaryota</taxon>
        <taxon>Viridiplantae</taxon>
        <taxon>Chlorophyta</taxon>
        <taxon>Mamiellophyceae</taxon>
        <taxon>Mamiellales</taxon>
        <taxon>Bathycoccaceae</taxon>
        <taxon>Ostreococcus</taxon>
    </lineage>
</organism>
<dbReference type="InterPro" id="IPR007259">
    <property type="entry name" value="GCP"/>
</dbReference>
<proteinExistence type="inferred from homology"/>
<feature type="region of interest" description="Disordered" evidence="7">
    <location>
        <begin position="1"/>
        <end position="22"/>
    </location>
</feature>
<dbReference type="OrthoDB" id="775571at2759"/>
<dbReference type="GO" id="GO:0051225">
    <property type="term" value="P:spindle assembly"/>
    <property type="evidence" value="ECO:0007669"/>
    <property type="project" value="TreeGrafter"/>
</dbReference>
<dbReference type="Proteomes" id="UP000009170">
    <property type="component" value="Unassembled WGS sequence"/>
</dbReference>
<evidence type="ECO:0000256" key="5">
    <source>
        <dbReference type="ARBA" id="ARBA00023212"/>
    </source>
</evidence>
<evidence type="ECO:0000256" key="7">
    <source>
        <dbReference type="SAM" id="MobiDB-lite"/>
    </source>
</evidence>
<evidence type="ECO:0000259" key="8">
    <source>
        <dbReference type="Pfam" id="PF04130"/>
    </source>
</evidence>
<evidence type="ECO:0000313" key="9">
    <source>
        <dbReference type="EMBL" id="CEG01369.1"/>
    </source>
</evidence>
<dbReference type="KEGG" id="ota:OT_ostta08g00790"/>
<keyword evidence="3" id="KW-0963">Cytoplasm</keyword>
<dbReference type="PANTHER" id="PTHR19302:SF70">
    <property type="entry name" value="GAMMA-TUBULIN COMPLEX COMPONENT 6"/>
    <property type="match status" value="1"/>
</dbReference>
<dbReference type="GO" id="GO:0000922">
    <property type="term" value="C:spindle pole"/>
    <property type="evidence" value="ECO:0007669"/>
    <property type="project" value="InterPro"/>
</dbReference>
<feature type="domain" description="Gamma tubulin complex component C-terminal" evidence="8">
    <location>
        <begin position="939"/>
        <end position="1251"/>
    </location>
</feature>
<comment type="subcellular location">
    <subcellularLocation>
        <location evidence="1">Cytoplasm</location>
        <location evidence="1">Cytoskeleton</location>
    </subcellularLocation>
</comment>
<reference evidence="9 10" key="2">
    <citation type="journal article" date="2014" name="BMC Genomics">
        <title>An improved genome of the model marine alga Ostreococcus tauri unfolds by assessing Illumina de novo assemblies.</title>
        <authorList>
            <person name="Blanc-Mathieu R."/>
            <person name="Verhelst B."/>
            <person name="Derelle E."/>
            <person name="Rombauts S."/>
            <person name="Bouget F.Y."/>
            <person name="Carre I."/>
            <person name="Chateau A."/>
            <person name="Eyre-Walker A."/>
            <person name="Grimsley N."/>
            <person name="Moreau H."/>
            <person name="Piegu B."/>
            <person name="Rivals E."/>
            <person name="Schackwitz W."/>
            <person name="Van de Peer Y."/>
            <person name="Piganeau G."/>
        </authorList>
    </citation>
    <scope>NUCLEOTIDE SEQUENCE [LARGE SCALE GENOMIC DNA]</scope>
    <source>
        <strain evidence="10">OTTH 0595 / CCAP 157/2 / RCC745</strain>
    </source>
</reference>
<reference evidence="10" key="1">
    <citation type="journal article" date="2006" name="Proc. Natl. Acad. Sci. U.S.A.">
        <title>Genome analysis of the smallest free-living eukaryote Ostreococcus tauri unveils many unique features.</title>
        <authorList>
            <person name="Derelle E."/>
            <person name="Ferraz C."/>
            <person name="Rombauts S."/>
            <person name="Rouze P."/>
            <person name="Worden A.Z."/>
            <person name="Robbens S."/>
            <person name="Partensky F."/>
            <person name="Degroeve S."/>
            <person name="Echeynie S."/>
            <person name="Cooke R."/>
            <person name="Saeys Y."/>
            <person name="Wuyts J."/>
            <person name="Jabbari K."/>
            <person name="Bowler C."/>
            <person name="Panaud O."/>
            <person name="Piegu B."/>
            <person name="Ball S.G."/>
            <person name="Ral J.-P."/>
            <person name="Bouget F.-Y."/>
            <person name="Piganeau G."/>
            <person name="De Baets B."/>
            <person name="Picard A."/>
            <person name="Delseny M."/>
            <person name="Demaille J."/>
            <person name="Van de Peer Y."/>
            <person name="Moreau H."/>
        </authorList>
    </citation>
    <scope>NUCLEOTIDE SEQUENCE [LARGE SCALE GENOMIC DNA]</scope>
    <source>
        <strain evidence="10">OTTH 0595 / CCAP 157/2 / RCC745</strain>
    </source>
</reference>
<dbReference type="InterPro" id="IPR042241">
    <property type="entry name" value="GCP_C_sf"/>
</dbReference>